<feature type="transmembrane region" description="Helical" evidence="7">
    <location>
        <begin position="27"/>
        <end position="49"/>
    </location>
</feature>
<dbReference type="Gene3D" id="1.10.3720.10">
    <property type="entry name" value="MetI-like"/>
    <property type="match status" value="1"/>
</dbReference>
<comment type="subcellular location">
    <subcellularLocation>
        <location evidence="1 7">Cell membrane</location>
        <topology evidence="1 7">Multi-pass membrane protein</topology>
    </subcellularLocation>
</comment>
<evidence type="ECO:0000256" key="6">
    <source>
        <dbReference type="ARBA" id="ARBA00023136"/>
    </source>
</evidence>
<dbReference type="CDD" id="cd06261">
    <property type="entry name" value="TM_PBP2"/>
    <property type="match status" value="1"/>
</dbReference>
<dbReference type="GO" id="GO:0055085">
    <property type="term" value="P:transmembrane transport"/>
    <property type="evidence" value="ECO:0007669"/>
    <property type="project" value="InterPro"/>
</dbReference>
<accession>A0A7X9RLS3</accession>
<gene>
    <name evidence="9" type="ORF">HF857_10110</name>
</gene>
<keyword evidence="3" id="KW-1003">Cell membrane</keyword>
<proteinExistence type="inferred from homology"/>
<dbReference type="PANTHER" id="PTHR30193:SF37">
    <property type="entry name" value="INNER MEMBRANE ABC TRANSPORTER PERMEASE PROTEIN YCJO"/>
    <property type="match status" value="1"/>
</dbReference>
<keyword evidence="2 7" id="KW-0813">Transport</keyword>
<dbReference type="InterPro" id="IPR000515">
    <property type="entry name" value="MetI-like"/>
</dbReference>
<dbReference type="Pfam" id="PF00528">
    <property type="entry name" value="BPD_transp_1"/>
    <property type="match status" value="1"/>
</dbReference>
<dbReference type="EMBL" id="JABAFV010000021">
    <property type="protein sequence ID" value="NME50563.1"/>
    <property type="molecule type" value="Genomic_DNA"/>
</dbReference>
<feature type="transmembrane region" description="Helical" evidence="7">
    <location>
        <begin position="123"/>
        <end position="143"/>
    </location>
</feature>
<dbReference type="AlphaFoldDB" id="A0A7X9RLS3"/>
<keyword evidence="6 7" id="KW-0472">Membrane</keyword>
<feature type="transmembrane region" description="Helical" evidence="7">
    <location>
        <begin position="84"/>
        <end position="111"/>
    </location>
</feature>
<dbReference type="PANTHER" id="PTHR30193">
    <property type="entry name" value="ABC TRANSPORTER PERMEASE PROTEIN"/>
    <property type="match status" value="1"/>
</dbReference>
<feature type="domain" description="ABC transmembrane type-1" evidence="8">
    <location>
        <begin position="85"/>
        <end position="298"/>
    </location>
</feature>
<reference evidence="9 10" key="1">
    <citation type="submission" date="2020-04" db="EMBL/GenBank/DDBJ databases">
        <authorList>
            <person name="Hitch T.C.A."/>
            <person name="Wylensek D."/>
            <person name="Clavel T."/>
        </authorList>
    </citation>
    <scope>NUCLEOTIDE SEQUENCE [LARGE SCALE GENOMIC DNA]</scope>
    <source>
        <strain evidence="9 10">WCA-380-WT-3C</strain>
    </source>
</reference>
<comment type="caution">
    <text evidence="9">The sequence shown here is derived from an EMBL/GenBank/DDBJ whole genome shotgun (WGS) entry which is preliminary data.</text>
</comment>
<organism evidence="9 10">
    <name type="scientific">Enterococcus cecorum</name>
    <dbReference type="NCBI Taxonomy" id="44008"/>
    <lineage>
        <taxon>Bacteria</taxon>
        <taxon>Bacillati</taxon>
        <taxon>Bacillota</taxon>
        <taxon>Bacilli</taxon>
        <taxon>Lactobacillales</taxon>
        <taxon>Enterococcaceae</taxon>
        <taxon>Enterococcus</taxon>
    </lineage>
</organism>
<sequence>MEVSKHKEAGKGKWFTRSKREELKEELIGYGFVLPQLILFIMFIAYPVLEGFKMSLFQQTYVDEVFVGFENYRQLFSDPVFIKAVFNTVLFVVGIVALTLIFGLFVATAIYDKSSKYVSFIRGSYYLPVMISIVVMSMVWNFLLNPSNGLISYLFEQVGLHDVNLLGSKTWVMPTIIFVTFIGNVGQSIILYVAAMIGIPMDYFEAAEIDGATRWQRITKILIPLVRPTTLYLTIINIIAVLKIFVVIQLLTGGGPNNASVTMMYYLYQNAFVYNNTGVAAAVGVLMFIIALALSIPQFKTFGKK</sequence>
<evidence type="ECO:0000313" key="10">
    <source>
        <dbReference type="Proteomes" id="UP000588071"/>
    </source>
</evidence>
<dbReference type="Proteomes" id="UP000588071">
    <property type="component" value="Unassembled WGS sequence"/>
</dbReference>
<dbReference type="RefSeq" id="WP_168931698.1">
    <property type="nucleotide sequence ID" value="NZ_JABAFV010000021.1"/>
</dbReference>
<keyword evidence="4 7" id="KW-0812">Transmembrane</keyword>
<dbReference type="PROSITE" id="PS50928">
    <property type="entry name" value="ABC_TM1"/>
    <property type="match status" value="1"/>
</dbReference>
<evidence type="ECO:0000313" key="9">
    <source>
        <dbReference type="EMBL" id="NME50563.1"/>
    </source>
</evidence>
<feature type="transmembrane region" description="Helical" evidence="7">
    <location>
        <begin position="230"/>
        <end position="252"/>
    </location>
</feature>
<evidence type="ECO:0000259" key="8">
    <source>
        <dbReference type="PROSITE" id="PS50928"/>
    </source>
</evidence>
<dbReference type="InterPro" id="IPR035906">
    <property type="entry name" value="MetI-like_sf"/>
</dbReference>
<evidence type="ECO:0000256" key="3">
    <source>
        <dbReference type="ARBA" id="ARBA00022475"/>
    </source>
</evidence>
<dbReference type="SUPFAM" id="SSF161098">
    <property type="entry name" value="MetI-like"/>
    <property type="match status" value="1"/>
</dbReference>
<dbReference type="GO" id="GO:0005886">
    <property type="term" value="C:plasma membrane"/>
    <property type="evidence" value="ECO:0007669"/>
    <property type="project" value="UniProtKB-SubCell"/>
</dbReference>
<comment type="similarity">
    <text evidence="7">Belongs to the binding-protein-dependent transport system permease family.</text>
</comment>
<name>A0A7X9RLS3_9ENTE</name>
<feature type="transmembrane region" description="Helical" evidence="7">
    <location>
        <begin position="171"/>
        <end position="194"/>
    </location>
</feature>
<evidence type="ECO:0000256" key="1">
    <source>
        <dbReference type="ARBA" id="ARBA00004651"/>
    </source>
</evidence>
<evidence type="ECO:0000256" key="7">
    <source>
        <dbReference type="RuleBase" id="RU363032"/>
    </source>
</evidence>
<dbReference type="InterPro" id="IPR051393">
    <property type="entry name" value="ABC_transporter_permease"/>
</dbReference>
<evidence type="ECO:0000256" key="5">
    <source>
        <dbReference type="ARBA" id="ARBA00022989"/>
    </source>
</evidence>
<evidence type="ECO:0000256" key="2">
    <source>
        <dbReference type="ARBA" id="ARBA00022448"/>
    </source>
</evidence>
<feature type="transmembrane region" description="Helical" evidence="7">
    <location>
        <begin position="272"/>
        <end position="296"/>
    </location>
</feature>
<evidence type="ECO:0000256" key="4">
    <source>
        <dbReference type="ARBA" id="ARBA00022692"/>
    </source>
</evidence>
<keyword evidence="5 7" id="KW-1133">Transmembrane helix</keyword>
<protein>
    <submittedName>
        <fullName evidence="9">Sugar ABC transporter permease</fullName>
    </submittedName>
</protein>